<dbReference type="Pfam" id="PF11136">
    <property type="entry name" value="DUF2889"/>
    <property type="match status" value="1"/>
</dbReference>
<reference evidence="1 2" key="1">
    <citation type="submission" date="2019-12" db="EMBL/GenBank/DDBJ databases">
        <title>Complete genome sequence of Mycolicibacterium xenopi str. JCM15661T.</title>
        <authorList>
            <person name="Yoshida M."/>
            <person name="Fukano H."/>
            <person name="Asakura T."/>
            <person name="Hoshino Y."/>
        </authorList>
    </citation>
    <scope>NUCLEOTIDE SEQUENCE [LARGE SCALE GENOMIC DNA]</scope>
    <source>
        <strain evidence="1 2">JCM 15661T</strain>
    </source>
</reference>
<proteinExistence type="predicted"/>
<protein>
    <submittedName>
        <fullName evidence="1">Uncharacterized protein</fullName>
    </submittedName>
</protein>
<dbReference type="Proteomes" id="UP000464624">
    <property type="component" value="Chromosome"/>
</dbReference>
<dbReference type="AlphaFoldDB" id="A0AAD1GXI6"/>
<dbReference type="InterPro" id="IPR021312">
    <property type="entry name" value="DUF2889"/>
</dbReference>
<evidence type="ECO:0000313" key="1">
    <source>
        <dbReference type="EMBL" id="BBU21018.1"/>
    </source>
</evidence>
<gene>
    <name evidence="1" type="ORF">MYXE_08070</name>
</gene>
<evidence type="ECO:0000313" key="2">
    <source>
        <dbReference type="Proteomes" id="UP000464624"/>
    </source>
</evidence>
<dbReference type="EMBL" id="AP022314">
    <property type="protein sequence ID" value="BBU21018.1"/>
    <property type="molecule type" value="Genomic_DNA"/>
</dbReference>
<name>A0AAD1GXI6_MYCXE</name>
<organism evidence="1 2">
    <name type="scientific">Mycobacterium xenopi</name>
    <dbReference type="NCBI Taxonomy" id="1789"/>
    <lineage>
        <taxon>Bacteria</taxon>
        <taxon>Bacillati</taxon>
        <taxon>Actinomycetota</taxon>
        <taxon>Actinomycetes</taxon>
        <taxon>Mycobacteriales</taxon>
        <taxon>Mycobacteriaceae</taxon>
        <taxon>Mycobacterium</taxon>
    </lineage>
</organism>
<accession>A0AAD1GXI6</accession>
<sequence length="89" mass="10211">MAPLPIDGMRRRRRLDIAFDQSAKKANIDAMFRDTYVRGDGQKTIIHEYTLTAAVDVDNGMFLRSEAVPRVRSWQEMSGCGRQRPQNPE</sequence>
<dbReference type="KEGG" id="mxe:MYXE_08070"/>